<feature type="domain" description="Methyltransferase type 11" evidence="1">
    <location>
        <begin position="42"/>
        <end position="137"/>
    </location>
</feature>
<dbReference type="Proteomes" id="UP000178991">
    <property type="component" value="Unassembled WGS sequence"/>
</dbReference>
<protein>
    <recommendedName>
        <fullName evidence="1">Methyltransferase type 11 domain-containing protein</fullName>
    </recommendedName>
</protein>
<evidence type="ECO:0000313" key="3">
    <source>
        <dbReference type="Proteomes" id="UP000178991"/>
    </source>
</evidence>
<dbReference type="InterPro" id="IPR029063">
    <property type="entry name" value="SAM-dependent_MTases_sf"/>
</dbReference>
<sequence length="215" mass="24549">MTNANIDYWNKILKNPIPTYKQLLIKEDEYLKKHIAKNSSVLDIGCSNGRNIETMLSVTKNITGIDIEESAVLKTQDKFKTIPTVKILKGSVFNLPFPDKSFDIAVLMCTLVNFENKKTEALKEMKRVIKDSGKLIISVYAKDALKNRLEQYKKINLPIKEISDKKVIFENILEAGTSEQFSISDIKELGKDIDIKVENLEKVPEIAYIFEFIKS</sequence>
<comment type="caution">
    <text evidence="2">The sequence shown here is derived from an EMBL/GenBank/DDBJ whole genome shotgun (WGS) entry which is preliminary data.</text>
</comment>
<reference evidence="2 3" key="1">
    <citation type="journal article" date="2016" name="Nat. Commun.">
        <title>Thousands of microbial genomes shed light on interconnected biogeochemical processes in an aquifer system.</title>
        <authorList>
            <person name="Anantharaman K."/>
            <person name="Brown C.T."/>
            <person name="Hug L.A."/>
            <person name="Sharon I."/>
            <person name="Castelle C.J."/>
            <person name="Probst A.J."/>
            <person name="Thomas B.C."/>
            <person name="Singh A."/>
            <person name="Wilkins M.J."/>
            <person name="Karaoz U."/>
            <person name="Brodie E.L."/>
            <person name="Williams K.H."/>
            <person name="Hubbard S.S."/>
            <person name="Banfield J.F."/>
        </authorList>
    </citation>
    <scope>NUCLEOTIDE SEQUENCE [LARGE SCALE GENOMIC DNA]</scope>
</reference>
<gene>
    <name evidence="2" type="ORF">A2639_02330</name>
</gene>
<proteinExistence type="predicted"/>
<organism evidence="2 3">
    <name type="scientific">Candidatus Staskawiczbacteria bacterium RIFCSPHIGHO2_01_FULL_34_27</name>
    <dbReference type="NCBI Taxonomy" id="1802199"/>
    <lineage>
        <taxon>Bacteria</taxon>
        <taxon>Candidatus Staskawicziibacteriota</taxon>
    </lineage>
</organism>
<dbReference type="SUPFAM" id="SSF53335">
    <property type="entry name" value="S-adenosyl-L-methionine-dependent methyltransferases"/>
    <property type="match status" value="1"/>
</dbReference>
<dbReference type="PANTHER" id="PTHR42912">
    <property type="entry name" value="METHYLTRANSFERASE"/>
    <property type="match status" value="1"/>
</dbReference>
<dbReference type="GO" id="GO:0008757">
    <property type="term" value="F:S-adenosylmethionine-dependent methyltransferase activity"/>
    <property type="evidence" value="ECO:0007669"/>
    <property type="project" value="InterPro"/>
</dbReference>
<dbReference type="PANTHER" id="PTHR42912:SF80">
    <property type="entry name" value="METHYLTRANSFERASE DOMAIN-CONTAINING PROTEIN"/>
    <property type="match status" value="1"/>
</dbReference>
<evidence type="ECO:0000313" key="2">
    <source>
        <dbReference type="EMBL" id="OGZ63258.1"/>
    </source>
</evidence>
<dbReference type="Gene3D" id="3.40.50.150">
    <property type="entry name" value="Vaccinia Virus protein VP39"/>
    <property type="match status" value="1"/>
</dbReference>
<dbReference type="Pfam" id="PF08241">
    <property type="entry name" value="Methyltransf_11"/>
    <property type="match status" value="1"/>
</dbReference>
<accession>A0A1G2HMZ0</accession>
<dbReference type="EMBL" id="MHOL01000004">
    <property type="protein sequence ID" value="OGZ63258.1"/>
    <property type="molecule type" value="Genomic_DNA"/>
</dbReference>
<dbReference type="CDD" id="cd02440">
    <property type="entry name" value="AdoMet_MTases"/>
    <property type="match status" value="1"/>
</dbReference>
<dbReference type="AlphaFoldDB" id="A0A1G2HMZ0"/>
<name>A0A1G2HMZ0_9BACT</name>
<dbReference type="InterPro" id="IPR013216">
    <property type="entry name" value="Methyltransf_11"/>
</dbReference>
<dbReference type="InterPro" id="IPR050508">
    <property type="entry name" value="Methyltransf_Superfamily"/>
</dbReference>
<evidence type="ECO:0000259" key="1">
    <source>
        <dbReference type="Pfam" id="PF08241"/>
    </source>
</evidence>